<sequence length="42" mass="4690">MWTALWISVFTRPETLARIGFGRDAQKTGSSDDPVFVAVFLC</sequence>
<name>C9YGS5_CURXX</name>
<protein>
    <submittedName>
        <fullName evidence="1">Uncharacterized protein</fullName>
    </submittedName>
</protein>
<accession>C9YGS5</accession>
<evidence type="ECO:0000313" key="1">
    <source>
        <dbReference type="EMBL" id="CBA33576.1"/>
    </source>
</evidence>
<organism evidence="1">
    <name type="scientific">Curvibacter symbiont subsp. Hydra magnipapillata</name>
    <dbReference type="NCBI Taxonomy" id="667019"/>
    <lineage>
        <taxon>Bacteria</taxon>
        <taxon>Pseudomonadati</taxon>
        <taxon>Pseudomonadota</taxon>
        <taxon>Betaproteobacteria</taxon>
        <taxon>Burkholderiales</taxon>
        <taxon>Comamonadaceae</taxon>
        <taxon>Curvibacter</taxon>
    </lineage>
</organism>
<dbReference type="AlphaFoldDB" id="C9YGS5"/>
<dbReference type="EMBL" id="FN543108">
    <property type="protein sequence ID" value="CBA33576.1"/>
    <property type="molecule type" value="Genomic_DNA"/>
</dbReference>
<gene>
    <name evidence="1" type="ORF">Csp_B19750</name>
</gene>
<proteinExistence type="predicted"/>
<reference evidence="1" key="1">
    <citation type="journal article" date="2010" name="Nature">
        <title>The Dynamic genome of Hydra.</title>
        <authorList>
            <person name="Chapman J.A."/>
            <person name="Kirkness E.F."/>
            <person name="Simakov O."/>
            <person name="Hampson S.E."/>
            <person name="Mitros T."/>
            <person name="Weinmaier T."/>
            <person name="Rattei T."/>
            <person name="Balasubramanian P.G."/>
            <person name="Borman J."/>
            <person name="Busam D."/>
            <person name="Disbennett K."/>
            <person name="Pfannkoch C."/>
            <person name="Sumin N."/>
            <person name="Sutton G."/>
            <person name="Viswanathan L."/>
            <person name="Walenz B."/>
            <person name="Goodstein D.M."/>
            <person name="Hellsten U."/>
            <person name="Kawashima T."/>
            <person name="Prochnik S.E."/>
            <person name="Putnam N.H."/>
            <person name="Shu S."/>
            <person name="Blumberg B."/>
            <person name="Dana C.E."/>
            <person name="Gee L."/>
            <person name="Kibler D.F."/>
            <person name="Law L."/>
            <person name="Lindgens D."/>
            <person name="Martinez D.E."/>
            <person name="Peng J."/>
            <person name="Wigge P.A."/>
            <person name="Bertulat B."/>
            <person name="Guder C."/>
            <person name="Nakamura Y."/>
            <person name="Ozbek S."/>
            <person name="Watanabe H."/>
            <person name="Khalturin K."/>
            <person name="Hemmrich G."/>
            <person name="Franke A."/>
            <person name="Augustin R."/>
            <person name="Fraune S."/>
            <person name="Hayakawa E."/>
            <person name="Hayakawa S."/>
            <person name="Hirose M."/>
            <person name="Hwang J."/>
            <person name="Ikeo K."/>
            <person name="Nishimiya-Fujisawa C."/>
            <person name="Ogura A."/>
            <person name="Takahashi T."/>
            <person name="Steinmetz P.R."/>
            <person name="Zhang X."/>
            <person name="Aufschnaiter R."/>
            <person name="Eder M.K."/>
            <person name="Gorny A.K."/>
            <person name="Salvenmoser W."/>
            <person name="Heimberg A.M."/>
            <person name="Wheeler B.M."/>
            <person name="Peterson K.J."/>
            <person name="Boettger A."/>
            <person name="Tischler P."/>
            <person name="Wolf A."/>
            <person name="Gojobori T."/>
            <person name="Remington K.A."/>
            <person name="Strausberg R.L."/>
            <person name="Venter J."/>
            <person name="Technau U."/>
            <person name="Hobmayer B."/>
            <person name="Bosch T.C."/>
            <person name="Holstein T.W."/>
            <person name="Fujisawa T."/>
            <person name="Bode H.R."/>
            <person name="David C.N."/>
            <person name="Rokhsar D.S."/>
            <person name="Steele R.E."/>
        </authorList>
    </citation>
    <scope>NUCLEOTIDE SEQUENCE</scope>
</reference>